<dbReference type="InterPro" id="IPR001647">
    <property type="entry name" value="HTH_TetR"/>
</dbReference>
<evidence type="ECO:0000313" key="9">
    <source>
        <dbReference type="EMBL" id="PJZ94154.1"/>
    </source>
</evidence>
<dbReference type="InterPro" id="IPR036271">
    <property type="entry name" value="Tet_transcr_reg_TetR-rel_C_sf"/>
</dbReference>
<protein>
    <submittedName>
        <fullName evidence="8">TetR family transcriptional regulator C-terminal domain-containing protein</fullName>
    </submittedName>
</protein>
<keyword evidence="1" id="KW-0678">Repressor</keyword>
<keyword evidence="4" id="KW-0804">Transcription</keyword>
<keyword evidence="10" id="KW-1185">Reference proteome</keyword>
<evidence type="ECO:0000256" key="6">
    <source>
        <dbReference type="SAM" id="MobiDB-lite"/>
    </source>
</evidence>
<dbReference type="PROSITE" id="PS50977">
    <property type="entry name" value="HTH_TETR_2"/>
    <property type="match status" value="1"/>
</dbReference>
<dbReference type="InterPro" id="IPR039538">
    <property type="entry name" value="BetI_C"/>
</dbReference>
<dbReference type="RefSeq" id="WP_100764672.1">
    <property type="nucleotide sequence ID" value="NZ_NPEF02000019.1"/>
</dbReference>
<accession>A0A2N0BCA5</accession>
<dbReference type="PANTHER" id="PTHR47506:SF6">
    <property type="entry name" value="HTH-TYPE TRANSCRIPTIONAL REPRESSOR NEMR"/>
    <property type="match status" value="1"/>
</dbReference>
<evidence type="ECO:0000256" key="3">
    <source>
        <dbReference type="ARBA" id="ARBA00023125"/>
    </source>
</evidence>
<reference evidence="8 10" key="2">
    <citation type="journal article" date="2018" name="Microb. Genom.">
        <title>Deciphering the unexplored Leptospira diversity from soils uncovers genomic evolution to virulence.</title>
        <authorList>
            <person name="Thibeaux R."/>
            <person name="Iraola G."/>
            <person name="Ferres I."/>
            <person name="Bierque E."/>
            <person name="Girault D."/>
            <person name="Soupe-Gilbert M.E."/>
            <person name="Picardeau M."/>
            <person name="Goarant C."/>
        </authorList>
    </citation>
    <scope>NUCLEOTIDE SEQUENCE [LARGE SCALE GENOMIC DNA]</scope>
    <source>
        <strain evidence="8 10">ATI7-C-A5</strain>
    </source>
</reference>
<evidence type="ECO:0000259" key="7">
    <source>
        <dbReference type="PROSITE" id="PS50977"/>
    </source>
</evidence>
<dbReference type="GO" id="GO:0003677">
    <property type="term" value="F:DNA binding"/>
    <property type="evidence" value="ECO:0007669"/>
    <property type="project" value="UniProtKB-UniRule"/>
</dbReference>
<dbReference type="Pfam" id="PF00440">
    <property type="entry name" value="TetR_N"/>
    <property type="match status" value="1"/>
</dbReference>
<gene>
    <name evidence="8" type="ORF">CH379_015615</name>
    <name evidence="9" type="ORF">CH379_04170</name>
</gene>
<keyword evidence="3 5" id="KW-0238">DNA-binding</keyword>
<evidence type="ECO:0000256" key="1">
    <source>
        <dbReference type="ARBA" id="ARBA00022491"/>
    </source>
</evidence>
<dbReference type="SUPFAM" id="SSF48498">
    <property type="entry name" value="Tetracyclin repressor-like, C-terminal domain"/>
    <property type="match status" value="1"/>
</dbReference>
<dbReference type="Pfam" id="PF13977">
    <property type="entry name" value="TetR_C_6"/>
    <property type="match status" value="1"/>
</dbReference>
<evidence type="ECO:0000313" key="10">
    <source>
        <dbReference type="Proteomes" id="UP000232122"/>
    </source>
</evidence>
<dbReference type="InterPro" id="IPR009057">
    <property type="entry name" value="Homeodomain-like_sf"/>
</dbReference>
<evidence type="ECO:0000256" key="2">
    <source>
        <dbReference type="ARBA" id="ARBA00023015"/>
    </source>
</evidence>
<dbReference type="AlphaFoldDB" id="A0A2N0BCA5"/>
<dbReference type="Proteomes" id="UP000232122">
    <property type="component" value="Unassembled WGS sequence"/>
</dbReference>
<feature type="compositionally biased region" description="Basic residues" evidence="6">
    <location>
        <begin position="207"/>
        <end position="224"/>
    </location>
</feature>
<dbReference type="PANTHER" id="PTHR47506">
    <property type="entry name" value="TRANSCRIPTIONAL REGULATORY PROTEIN"/>
    <property type="match status" value="1"/>
</dbReference>
<organism evidence="9">
    <name type="scientific">Leptospira ellisii</name>
    <dbReference type="NCBI Taxonomy" id="2023197"/>
    <lineage>
        <taxon>Bacteria</taxon>
        <taxon>Pseudomonadati</taxon>
        <taxon>Spirochaetota</taxon>
        <taxon>Spirochaetia</taxon>
        <taxon>Leptospirales</taxon>
        <taxon>Leptospiraceae</taxon>
        <taxon>Leptospira</taxon>
    </lineage>
</organism>
<feature type="DNA-binding region" description="H-T-H motif" evidence="5">
    <location>
        <begin position="34"/>
        <end position="53"/>
    </location>
</feature>
<dbReference type="SUPFAM" id="SSF46689">
    <property type="entry name" value="Homeodomain-like"/>
    <property type="match status" value="1"/>
</dbReference>
<dbReference type="Gene3D" id="1.10.357.10">
    <property type="entry name" value="Tetracycline Repressor, domain 2"/>
    <property type="match status" value="1"/>
</dbReference>
<proteinExistence type="predicted"/>
<dbReference type="EMBL" id="NPEF02000019">
    <property type="protein sequence ID" value="MDV6237058.1"/>
    <property type="molecule type" value="Genomic_DNA"/>
</dbReference>
<feature type="region of interest" description="Disordered" evidence="6">
    <location>
        <begin position="199"/>
        <end position="233"/>
    </location>
</feature>
<evidence type="ECO:0000256" key="4">
    <source>
        <dbReference type="ARBA" id="ARBA00023163"/>
    </source>
</evidence>
<evidence type="ECO:0000313" key="8">
    <source>
        <dbReference type="EMBL" id="MDV6237058.1"/>
    </source>
</evidence>
<evidence type="ECO:0000256" key="5">
    <source>
        <dbReference type="PROSITE-ProRule" id="PRU00335"/>
    </source>
</evidence>
<comment type="caution">
    <text evidence="9">The sequence shown here is derived from an EMBL/GenBank/DDBJ whole genome shotgun (WGS) entry which is preliminary data.</text>
</comment>
<reference evidence="8" key="3">
    <citation type="submission" date="2023-10" db="EMBL/GenBank/DDBJ databases">
        <authorList>
            <person name="Picardeau M."/>
            <person name="Thibeaux R."/>
        </authorList>
    </citation>
    <scope>NUCLEOTIDE SEQUENCE</scope>
    <source>
        <strain evidence="8">ATI7-C-A5</strain>
    </source>
</reference>
<feature type="domain" description="HTH tetR-type" evidence="7">
    <location>
        <begin position="11"/>
        <end position="71"/>
    </location>
</feature>
<keyword evidence="2" id="KW-0805">Transcription regulation</keyword>
<dbReference type="OrthoDB" id="6430772at2"/>
<name>A0A2N0BCA5_9LEPT</name>
<reference evidence="9" key="1">
    <citation type="submission" date="2017-07" db="EMBL/GenBank/DDBJ databases">
        <title>Leptospira spp. isolated from tropical soils.</title>
        <authorList>
            <person name="Thibeaux R."/>
            <person name="Iraola G."/>
            <person name="Ferres I."/>
            <person name="Bierque E."/>
            <person name="Girault D."/>
            <person name="Soupe-Gilbert M.-E."/>
            <person name="Picardeau M."/>
            <person name="Goarant C."/>
        </authorList>
    </citation>
    <scope>NUCLEOTIDE SEQUENCE [LARGE SCALE GENOMIC DNA]</scope>
    <source>
        <strain evidence="9">ATI7-C-A5</strain>
    </source>
</reference>
<sequence length="233" mass="26355">MVNSGPTSRGKNTREKLLSDFKHLVSIHGILNTSLDRLSEYSGIAKSSILWHFGSREGLVIELVDRLFLEVETSVREGLAAGEAALPYLFEKFADFFIGTPEANGIFFTLILNESADSKARKKVFEMYRGFRRKLSEHLPFENSNISDAHLKASLLLALFDGLYLQWYLDPEEVPLKEALYMAQDMLVRYYAIETAPVSTEHTSVKSPKKTVAKKSGSKRKKIESKRTSNRSE</sequence>
<dbReference type="EMBL" id="NPEF01000026">
    <property type="protein sequence ID" value="PJZ94154.1"/>
    <property type="molecule type" value="Genomic_DNA"/>
</dbReference>